<sequence length="203" mass="22676">MVEKHAKDDMIASGGQAYEMELPSIKNKRRFVSVDFNIPNRNVLFDDFIDAEQSSFEEIGGIVSNKDDSTLSCLTVRSWTIGILFTVLMAGLSQYLSFKTTYYFPTYLVLLLSHPIGNFLAWCSPKKKFRIPFFGIHSLNPGKFTIKEHAVIFSMAVTAQIDISAIETIASRQVYDSVKTGFGIGLMFVLSSQILGYGMAGKR</sequence>
<dbReference type="GO" id="GO:0015031">
    <property type="term" value="P:protein transport"/>
    <property type="evidence" value="ECO:0007669"/>
    <property type="project" value="UniProtKB-KW"/>
</dbReference>
<protein>
    <submittedName>
        <fullName evidence="9">Uncharacterized protein</fullName>
    </submittedName>
</protein>
<dbReference type="PANTHER" id="PTHR22601">
    <property type="entry name" value="ISP4 LIKE PROTEIN"/>
    <property type="match status" value="1"/>
</dbReference>
<dbReference type="Proteomes" id="UP000682733">
    <property type="component" value="Unassembled WGS sequence"/>
</dbReference>
<keyword evidence="13" id="KW-1185">Reference proteome</keyword>
<dbReference type="EMBL" id="CAJOBC010003214">
    <property type="protein sequence ID" value="CAF3772595.1"/>
    <property type="molecule type" value="Genomic_DNA"/>
</dbReference>
<dbReference type="GO" id="GO:0016020">
    <property type="term" value="C:membrane"/>
    <property type="evidence" value="ECO:0007669"/>
    <property type="project" value="UniProtKB-SubCell"/>
</dbReference>
<name>A0A814GTT2_9BILA</name>
<keyword evidence="6 8" id="KW-1133">Transmembrane helix</keyword>
<accession>A0A814GTT2</accession>
<organism evidence="9 13">
    <name type="scientific">Didymodactylos carnosus</name>
    <dbReference type="NCBI Taxonomy" id="1234261"/>
    <lineage>
        <taxon>Eukaryota</taxon>
        <taxon>Metazoa</taxon>
        <taxon>Spiralia</taxon>
        <taxon>Gnathifera</taxon>
        <taxon>Rotifera</taxon>
        <taxon>Eurotatoria</taxon>
        <taxon>Bdelloidea</taxon>
        <taxon>Philodinida</taxon>
        <taxon>Philodinidae</taxon>
        <taxon>Didymodactylos</taxon>
    </lineage>
</organism>
<evidence type="ECO:0000256" key="6">
    <source>
        <dbReference type="ARBA" id="ARBA00022989"/>
    </source>
</evidence>
<dbReference type="EMBL" id="CAJNOK010023356">
    <property type="protein sequence ID" value="CAF1361536.1"/>
    <property type="molecule type" value="Genomic_DNA"/>
</dbReference>
<dbReference type="Proteomes" id="UP000677228">
    <property type="component" value="Unassembled WGS sequence"/>
</dbReference>
<feature type="transmembrane region" description="Helical" evidence="8">
    <location>
        <begin position="181"/>
        <end position="200"/>
    </location>
</feature>
<dbReference type="AlphaFoldDB" id="A0A814GTT2"/>
<evidence type="ECO:0000313" key="9">
    <source>
        <dbReference type="EMBL" id="CAF1001185.1"/>
    </source>
</evidence>
<feature type="transmembrane region" description="Helical" evidence="8">
    <location>
        <begin position="76"/>
        <end position="96"/>
    </location>
</feature>
<dbReference type="Pfam" id="PF03169">
    <property type="entry name" value="OPT"/>
    <property type="match status" value="1"/>
</dbReference>
<keyword evidence="7 8" id="KW-0472">Membrane</keyword>
<dbReference type="EMBL" id="CAJNOQ010003214">
    <property type="protein sequence ID" value="CAF1001185.1"/>
    <property type="molecule type" value="Genomic_DNA"/>
</dbReference>
<evidence type="ECO:0000313" key="13">
    <source>
        <dbReference type="Proteomes" id="UP000663829"/>
    </source>
</evidence>
<evidence type="ECO:0000313" key="12">
    <source>
        <dbReference type="EMBL" id="CAF4171481.1"/>
    </source>
</evidence>
<evidence type="ECO:0000256" key="2">
    <source>
        <dbReference type="ARBA" id="ARBA00022448"/>
    </source>
</evidence>
<keyword evidence="2" id="KW-0813">Transport</keyword>
<evidence type="ECO:0000256" key="3">
    <source>
        <dbReference type="ARBA" id="ARBA00022692"/>
    </source>
</evidence>
<evidence type="ECO:0000256" key="1">
    <source>
        <dbReference type="ARBA" id="ARBA00004141"/>
    </source>
</evidence>
<evidence type="ECO:0000256" key="7">
    <source>
        <dbReference type="ARBA" id="ARBA00023136"/>
    </source>
</evidence>
<keyword evidence="5" id="KW-0653">Protein transport</keyword>
<dbReference type="Proteomes" id="UP000681722">
    <property type="component" value="Unassembled WGS sequence"/>
</dbReference>
<keyword evidence="4" id="KW-0571">Peptide transport</keyword>
<dbReference type="InterPro" id="IPR004648">
    <property type="entry name" value="Oligpept_transpt"/>
</dbReference>
<dbReference type="GO" id="GO:0035673">
    <property type="term" value="F:oligopeptide transmembrane transporter activity"/>
    <property type="evidence" value="ECO:0007669"/>
    <property type="project" value="InterPro"/>
</dbReference>
<evidence type="ECO:0000256" key="4">
    <source>
        <dbReference type="ARBA" id="ARBA00022856"/>
    </source>
</evidence>
<dbReference type="EMBL" id="CAJOBA010045011">
    <property type="protein sequence ID" value="CAF4171481.1"/>
    <property type="molecule type" value="Genomic_DNA"/>
</dbReference>
<gene>
    <name evidence="9" type="ORF">GPM918_LOCUS13766</name>
    <name evidence="10" type="ORF">OVA965_LOCUS31262</name>
    <name evidence="11" type="ORF">SRO942_LOCUS13766</name>
    <name evidence="12" type="ORF">TMI583_LOCUS32087</name>
</gene>
<reference evidence="9" key="1">
    <citation type="submission" date="2021-02" db="EMBL/GenBank/DDBJ databases">
        <authorList>
            <person name="Nowell W R."/>
        </authorList>
    </citation>
    <scope>NUCLEOTIDE SEQUENCE</scope>
</reference>
<dbReference type="Proteomes" id="UP000663829">
    <property type="component" value="Unassembled WGS sequence"/>
</dbReference>
<comment type="caution">
    <text evidence="9">The sequence shown here is derived from an EMBL/GenBank/DDBJ whole genome shotgun (WGS) entry which is preliminary data.</text>
</comment>
<dbReference type="OrthoDB" id="2156679at2759"/>
<dbReference type="InterPro" id="IPR004813">
    <property type="entry name" value="OPT"/>
</dbReference>
<proteinExistence type="predicted"/>
<keyword evidence="3 8" id="KW-0812">Transmembrane</keyword>
<comment type="subcellular location">
    <subcellularLocation>
        <location evidence="1">Membrane</location>
        <topology evidence="1">Multi-pass membrane protein</topology>
    </subcellularLocation>
</comment>
<evidence type="ECO:0000256" key="8">
    <source>
        <dbReference type="SAM" id="Phobius"/>
    </source>
</evidence>
<evidence type="ECO:0000313" key="11">
    <source>
        <dbReference type="EMBL" id="CAF3772595.1"/>
    </source>
</evidence>
<evidence type="ECO:0000313" key="10">
    <source>
        <dbReference type="EMBL" id="CAF1361536.1"/>
    </source>
</evidence>
<evidence type="ECO:0000256" key="5">
    <source>
        <dbReference type="ARBA" id="ARBA00022927"/>
    </source>
</evidence>
<feature type="transmembrane region" description="Helical" evidence="8">
    <location>
        <begin position="102"/>
        <end position="123"/>
    </location>
</feature>